<proteinExistence type="predicted"/>
<evidence type="ECO:0000256" key="1">
    <source>
        <dbReference type="SAM" id="SignalP"/>
    </source>
</evidence>
<comment type="caution">
    <text evidence="2">The sequence shown here is derived from an EMBL/GenBank/DDBJ whole genome shotgun (WGS) entry which is preliminary data.</text>
</comment>
<evidence type="ECO:0000313" key="3">
    <source>
        <dbReference type="Proteomes" id="UP000490922"/>
    </source>
</evidence>
<dbReference type="AlphaFoldDB" id="A0A7J5AK07"/>
<evidence type="ECO:0000313" key="2">
    <source>
        <dbReference type="EMBL" id="KAB1157941.1"/>
    </source>
</evidence>
<feature type="signal peptide" evidence="1">
    <location>
        <begin position="1"/>
        <end position="23"/>
    </location>
</feature>
<organism evidence="2 3">
    <name type="scientific">Flavobacterium luteum</name>
    <dbReference type="NCBI Taxonomy" id="2026654"/>
    <lineage>
        <taxon>Bacteria</taxon>
        <taxon>Pseudomonadati</taxon>
        <taxon>Bacteroidota</taxon>
        <taxon>Flavobacteriia</taxon>
        <taxon>Flavobacteriales</taxon>
        <taxon>Flavobacteriaceae</taxon>
        <taxon>Flavobacterium</taxon>
    </lineage>
</organism>
<keyword evidence="3" id="KW-1185">Reference proteome</keyword>
<dbReference type="PROSITE" id="PS51257">
    <property type="entry name" value="PROKAR_LIPOPROTEIN"/>
    <property type="match status" value="1"/>
</dbReference>
<reference evidence="2 3" key="1">
    <citation type="submission" date="2019-09" db="EMBL/GenBank/DDBJ databases">
        <title>Flavobacterium sp. nov., isolated from glacier ice.</title>
        <authorList>
            <person name="Liu Q."/>
        </authorList>
    </citation>
    <scope>NUCLEOTIDE SEQUENCE [LARGE SCALE GENOMIC DNA]</scope>
    <source>
        <strain evidence="2 3">NBRC 112527</strain>
    </source>
</reference>
<gene>
    <name evidence="2" type="ORF">F6464_02335</name>
</gene>
<protein>
    <recommendedName>
        <fullName evidence="4">Lipocalin family protein</fullName>
    </recommendedName>
</protein>
<name>A0A7J5AK07_9FLAO</name>
<dbReference type="OrthoDB" id="9944660at2"/>
<keyword evidence="1" id="KW-0732">Signal</keyword>
<sequence>MKQIKFLTLLLLALSFISLSSCSKDDVVEQDVRDQYVGTWSSTSIGSLTLFQNGQSVITKPVNESGSISITKSGTNALIIDGTSYIVNGTNLSSNPTPVNVNSDGVNIVGTALSNGTLSSNIISLNDAITGTWNETNGASGNLSGNIITTLTR</sequence>
<evidence type="ECO:0008006" key="4">
    <source>
        <dbReference type="Google" id="ProtNLM"/>
    </source>
</evidence>
<accession>A0A7J5AK07</accession>
<dbReference type="EMBL" id="WAEM01000001">
    <property type="protein sequence ID" value="KAB1157941.1"/>
    <property type="molecule type" value="Genomic_DNA"/>
</dbReference>
<dbReference type="Proteomes" id="UP000490922">
    <property type="component" value="Unassembled WGS sequence"/>
</dbReference>
<feature type="chain" id="PRO_5029581717" description="Lipocalin family protein" evidence="1">
    <location>
        <begin position="24"/>
        <end position="153"/>
    </location>
</feature>
<dbReference type="RefSeq" id="WP_151106134.1">
    <property type="nucleotide sequence ID" value="NZ_WAEM01000001.1"/>
</dbReference>